<evidence type="ECO:0000313" key="2">
    <source>
        <dbReference type="EMBL" id="KAF2103360.1"/>
    </source>
</evidence>
<dbReference type="PANTHER" id="PTHR33112:SF12">
    <property type="entry name" value="HETEROKARYON INCOMPATIBILITY DOMAIN-CONTAINING PROTEIN"/>
    <property type="match status" value="1"/>
</dbReference>
<keyword evidence="3" id="KW-1185">Reference proteome</keyword>
<dbReference type="Proteomes" id="UP000799772">
    <property type="component" value="Unassembled WGS sequence"/>
</dbReference>
<dbReference type="PANTHER" id="PTHR33112">
    <property type="entry name" value="DOMAIN PROTEIN, PUTATIVE-RELATED"/>
    <property type="match status" value="1"/>
</dbReference>
<evidence type="ECO:0000259" key="1">
    <source>
        <dbReference type="Pfam" id="PF06985"/>
    </source>
</evidence>
<comment type="caution">
    <text evidence="2">The sequence shown here is derived from an EMBL/GenBank/DDBJ whole genome shotgun (WGS) entry which is preliminary data.</text>
</comment>
<feature type="domain" description="Heterokaryon incompatibility" evidence="1">
    <location>
        <begin position="94"/>
        <end position="241"/>
    </location>
</feature>
<dbReference type="OrthoDB" id="5135333at2759"/>
<evidence type="ECO:0000313" key="3">
    <source>
        <dbReference type="Proteomes" id="UP000799772"/>
    </source>
</evidence>
<name>A0A9P4MAK7_9PEZI</name>
<gene>
    <name evidence="2" type="ORF">NA57DRAFT_72336</name>
</gene>
<sequence length="636" mass="72426">MHQNHFRGIYLDQSQQSLGVRLFYEDEQHLNQLSRVELWDTSSFDVTLVRSWISKCEQMHGDTCWNLPTAVPKNFRLIDVEKSCITLVAAPVRYVALSYVWNTAHGNDVQLTRSTVDVLSQASALTTSALPDAITDALSLCSDLGKTYMWIDRLCIVQDGVDKHGQIQVMDEIYGKAAFTIVAATERADVTGLPGVRGRERRPTLANKTRQSLVEGDSIKTNFESVITKSLWCTRGWTFQEGILSPRILYVTDHQVYFRCSKCLVEEEAGISAGHRRLTKSKLESHRQSNQPLGDRDINSKIDYIALVKDYTARNFSFEADVLNAFAGVSNVLAATLQTQFLFGIPENLLLSALLWEARHHERRKGVPHIPSWSWAAWTGAINIGIRDLMAAKIIGILVKLYVQDHKKRPRPVRLESQEKWWFSSPIDFRTTHTVQPSYGYAALPEEFDSIRAWRAGPHNPWSMLDHEELDSAARREARKRPGCLVFNTTFARLAMEKRDGAEGDGENSLEFYLYTTNDDQNLRIGKIALTRILATQMLQHGNTQCFIVICAALLGRYHRRALRKGPWHNSPVPTTVWQLCVMLVDMEDRSPDIVRRTILNRKRGSTHVVRRVGMGYVDMDLWRLANPCWTTIVLE</sequence>
<organism evidence="2 3">
    <name type="scientific">Rhizodiscina lignyota</name>
    <dbReference type="NCBI Taxonomy" id="1504668"/>
    <lineage>
        <taxon>Eukaryota</taxon>
        <taxon>Fungi</taxon>
        <taxon>Dikarya</taxon>
        <taxon>Ascomycota</taxon>
        <taxon>Pezizomycotina</taxon>
        <taxon>Dothideomycetes</taxon>
        <taxon>Pleosporomycetidae</taxon>
        <taxon>Aulographales</taxon>
        <taxon>Rhizodiscinaceae</taxon>
        <taxon>Rhizodiscina</taxon>
    </lineage>
</organism>
<dbReference type="Pfam" id="PF06985">
    <property type="entry name" value="HET"/>
    <property type="match status" value="1"/>
</dbReference>
<dbReference type="EMBL" id="ML978122">
    <property type="protein sequence ID" value="KAF2103360.1"/>
    <property type="molecule type" value="Genomic_DNA"/>
</dbReference>
<proteinExistence type="predicted"/>
<reference evidence="2" key="1">
    <citation type="journal article" date="2020" name="Stud. Mycol.">
        <title>101 Dothideomycetes genomes: a test case for predicting lifestyles and emergence of pathogens.</title>
        <authorList>
            <person name="Haridas S."/>
            <person name="Albert R."/>
            <person name="Binder M."/>
            <person name="Bloem J."/>
            <person name="Labutti K."/>
            <person name="Salamov A."/>
            <person name="Andreopoulos B."/>
            <person name="Baker S."/>
            <person name="Barry K."/>
            <person name="Bills G."/>
            <person name="Bluhm B."/>
            <person name="Cannon C."/>
            <person name="Castanera R."/>
            <person name="Culley D."/>
            <person name="Daum C."/>
            <person name="Ezra D."/>
            <person name="Gonzalez J."/>
            <person name="Henrissat B."/>
            <person name="Kuo A."/>
            <person name="Liang C."/>
            <person name="Lipzen A."/>
            <person name="Lutzoni F."/>
            <person name="Magnuson J."/>
            <person name="Mondo S."/>
            <person name="Nolan M."/>
            <person name="Ohm R."/>
            <person name="Pangilinan J."/>
            <person name="Park H.-J."/>
            <person name="Ramirez L."/>
            <person name="Alfaro M."/>
            <person name="Sun H."/>
            <person name="Tritt A."/>
            <person name="Yoshinaga Y."/>
            <person name="Zwiers L.-H."/>
            <person name="Turgeon B."/>
            <person name="Goodwin S."/>
            <person name="Spatafora J."/>
            <person name="Crous P."/>
            <person name="Grigoriev I."/>
        </authorList>
    </citation>
    <scope>NUCLEOTIDE SEQUENCE</scope>
    <source>
        <strain evidence="2">CBS 133067</strain>
    </source>
</reference>
<dbReference type="InterPro" id="IPR010730">
    <property type="entry name" value="HET"/>
</dbReference>
<dbReference type="AlphaFoldDB" id="A0A9P4MAK7"/>
<protein>
    <submittedName>
        <fullName evidence="2">HET-domain-containing protein</fullName>
    </submittedName>
</protein>
<accession>A0A9P4MAK7</accession>